<feature type="compositionally biased region" description="Basic and acidic residues" evidence="2">
    <location>
        <begin position="35"/>
        <end position="45"/>
    </location>
</feature>
<keyword evidence="4" id="KW-1185">Reference proteome</keyword>
<evidence type="ECO:0000256" key="2">
    <source>
        <dbReference type="SAM" id="MobiDB-lite"/>
    </source>
</evidence>
<feature type="region of interest" description="Disordered" evidence="2">
    <location>
        <begin position="35"/>
        <end position="75"/>
    </location>
</feature>
<feature type="coiled-coil region" evidence="1">
    <location>
        <begin position="5"/>
        <end position="32"/>
    </location>
</feature>
<accession>A0A9J5ZLY1</accession>
<evidence type="ECO:0000313" key="3">
    <source>
        <dbReference type="EMBL" id="KAG5613135.1"/>
    </source>
</evidence>
<comment type="caution">
    <text evidence="3">The sequence shown here is derived from an EMBL/GenBank/DDBJ whole genome shotgun (WGS) entry which is preliminary data.</text>
</comment>
<evidence type="ECO:0000256" key="1">
    <source>
        <dbReference type="SAM" id="Coils"/>
    </source>
</evidence>
<organism evidence="3 4">
    <name type="scientific">Solanum commersonii</name>
    <name type="common">Commerson's wild potato</name>
    <name type="synonym">Commerson's nightshade</name>
    <dbReference type="NCBI Taxonomy" id="4109"/>
    <lineage>
        <taxon>Eukaryota</taxon>
        <taxon>Viridiplantae</taxon>
        <taxon>Streptophyta</taxon>
        <taxon>Embryophyta</taxon>
        <taxon>Tracheophyta</taxon>
        <taxon>Spermatophyta</taxon>
        <taxon>Magnoliopsida</taxon>
        <taxon>eudicotyledons</taxon>
        <taxon>Gunneridae</taxon>
        <taxon>Pentapetalae</taxon>
        <taxon>asterids</taxon>
        <taxon>lamiids</taxon>
        <taxon>Solanales</taxon>
        <taxon>Solanaceae</taxon>
        <taxon>Solanoideae</taxon>
        <taxon>Solaneae</taxon>
        <taxon>Solanum</taxon>
    </lineage>
</organism>
<dbReference type="EMBL" id="JACXVP010000004">
    <property type="protein sequence ID" value="KAG5613135.1"/>
    <property type="molecule type" value="Genomic_DNA"/>
</dbReference>
<gene>
    <name evidence="3" type="ORF">H5410_024416</name>
</gene>
<protein>
    <submittedName>
        <fullName evidence="3">Uncharacterized protein</fullName>
    </submittedName>
</protein>
<proteinExistence type="predicted"/>
<sequence>MTEAFKRLNAKVEDLLQENSKLMEQVKLFKGKESVQKIQHTDYTDLSRSFPSQDKMDEAGQTSGGGKDTSNRLWSSTFPKVKMKVLHQDKGYRDRLLR</sequence>
<reference evidence="3 4" key="1">
    <citation type="submission" date="2020-09" db="EMBL/GenBank/DDBJ databases">
        <title>De no assembly of potato wild relative species, Solanum commersonii.</title>
        <authorList>
            <person name="Cho K."/>
        </authorList>
    </citation>
    <scope>NUCLEOTIDE SEQUENCE [LARGE SCALE GENOMIC DNA]</scope>
    <source>
        <strain evidence="3">LZ3.2</strain>
        <tissue evidence="3">Leaf</tissue>
    </source>
</reference>
<evidence type="ECO:0000313" key="4">
    <source>
        <dbReference type="Proteomes" id="UP000824120"/>
    </source>
</evidence>
<dbReference type="AlphaFoldDB" id="A0A9J5ZLY1"/>
<keyword evidence="1" id="KW-0175">Coiled coil</keyword>
<name>A0A9J5ZLY1_SOLCO</name>
<dbReference type="Proteomes" id="UP000824120">
    <property type="component" value="Chromosome 4"/>
</dbReference>